<reference evidence="1 2" key="1">
    <citation type="submission" date="2014-07" db="EMBL/GenBank/DDBJ databases">
        <title>Whole Genome Sequence of the Amycolatopsis methanolica 239.</title>
        <authorList>
            <person name="Tang B."/>
        </authorList>
    </citation>
    <scope>NUCLEOTIDE SEQUENCE [LARGE SCALE GENOMIC DNA]</scope>
    <source>
        <strain evidence="1 2">239</strain>
    </source>
</reference>
<name>A0A076N079_AMYME</name>
<proteinExistence type="predicted"/>
<protein>
    <recommendedName>
        <fullName evidence="3">Protein kinase domain-containing protein</fullName>
    </recommendedName>
</protein>
<dbReference type="Proteomes" id="UP000062973">
    <property type="component" value="Chromosome"/>
</dbReference>
<sequence>MPQSLPARRARHARVSAALTQLSELRLKALLESAQPLGAGIGGTTWLADLGGAPVFVKRVPVTGVELARPRSTADHFGLPVWSHYGVGSAGGGAWRELAAHVLTSDDVLAGGSENFLLLHHWRVLDARPRPVPTAAERAEQVAFWHGHPGVRRRLEALATAPADLVLFLEHVPHDLHRWMHAGACGMAERDLSAIAESLSRLGLWHFDAHFGNTLTDGERLYLTDFGLASASRFDLTAAERRFLVDHATHDRSYVLTHLVNWIVCELGGIAEVPLRNTAIRTGDLPALPPAAAEVVRRHAPVAALVNDFYFRLHTASRMTPYPRNEIELVLGRS</sequence>
<dbReference type="KEGG" id="amq:AMETH_6997"/>
<gene>
    <name evidence="1" type="ORF">AMETH_6997</name>
</gene>
<dbReference type="EMBL" id="CP009110">
    <property type="protein sequence ID" value="AIJ27089.1"/>
    <property type="molecule type" value="Genomic_DNA"/>
</dbReference>
<organism evidence="1 2">
    <name type="scientific">Amycolatopsis methanolica 239</name>
    <dbReference type="NCBI Taxonomy" id="1068978"/>
    <lineage>
        <taxon>Bacteria</taxon>
        <taxon>Bacillati</taxon>
        <taxon>Actinomycetota</taxon>
        <taxon>Actinomycetes</taxon>
        <taxon>Pseudonocardiales</taxon>
        <taxon>Pseudonocardiaceae</taxon>
        <taxon>Amycolatopsis</taxon>
        <taxon>Amycolatopsis methanolica group</taxon>
    </lineage>
</organism>
<dbReference type="SUPFAM" id="SSF56112">
    <property type="entry name" value="Protein kinase-like (PK-like)"/>
    <property type="match status" value="1"/>
</dbReference>
<dbReference type="HOGENOM" id="CLU_067814_0_0_11"/>
<evidence type="ECO:0000313" key="1">
    <source>
        <dbReference type="EMBL" id="AIJ27089.1"/>
    </source>
</evidence>
<dbReference type="InterPro" id="IPR011009">
    <property type="entry name" value="Kinase-like_dom_sf"/>
</dbReference>
<dbReference type="eggNOG" id="COG0510">
    <property type="taxonomic scope" value="Bacteria"/>
</dbReference>
<accession>A0A076N079</accession>
<evidence type="ECO:0000313" key="2">
    <source>
        <dbReference type="Proteomes" id="UP000062973"/>
    </source>
</evidence>
<evidence type="ECO:0008006" key="3">
    <source>
        <dbReference type="Google" id="ProtNLM"/>
    </source>
</evidence>
<dbReference type="STRING" id="1068978.AMETH_6997"/>
<keyword evidence="2" id="KW-1185">Reference proteome</keyword>
<dbReference type="PATRIC" id="fig|1068978.7.peg.7512"/>
<dbReference type="AlphaFoldDB" id="A0A076N079"/>